<gene>
    <name evidence="2" type="ORF">GV64_15780</name>
</gene>
<accession>A0A081KCW6</accession>
<dbReference type="GO" id="GO:0016788">
    <property type="term" value="F:hydrolase activity, acting on ester bonds"/>
    <property type="evidence" value="ECO:0007669"/>
    <property type="project" value="InterPro"/>
</dbReference>
<organism evidence="2 3">
    <name type="scientific">Endozoicomonas elysicola</name>
    <dbReference type="NCBI Taxonomy" id="305900"/>
    <lineage>
        <taxon>Bacteria</taxon>
        <taxon>Pseudomonadati</taxon>
        <taxon>Pseudomonadota</taxon>
        <taxon>Gammaproteobacteria</taxon>
        <taxon>Oceanospirillales</taxon>
        <taxon>Endozoicomonadaceae</taxon>
        <taxon>Endozoicomonas</taxon>
    </lineage>
</organism>
<feature type="signal peptide" evidence="1">
    <location>
        <begin position="1"/>
        <end position="20"/>
    </location>
</feature>
<sequence length="318" mass="36504">MKVVYFVLCLELCFSSLSFAYEPAQHQLISSLSVKLYNQCLSDETYNLFIDDKAALEIADADAGEDTYLTKAPKRMFNWHFYNPHLESRQRYGLINRSMKNMLEDIESDIRAADRFSTDLAGSALHFIEDVTVPAHVMPVFHGPLPPLLLLGATGMFGPRMIHDAVDAWPVAYQQIQKKINQLSERDSLCQRLFSNELLISLDPASNRGRVSIKKNPVLFFVNNTALLTLEALDQNIPGCTLQWRFFWDYDYHHDYFTGYRNEWDEQMPIAFGDSGLLTEDCKMTQKKYAAFVKERHWQAVVSGAAFLAAYKMEHSSR</sequence>
<feature type="chain" id="PRO_5001758889" description="Phospholipase C/D domain-containing protein" evidence="1">
    <location>
        <begin position="21"/>
        <end position="318"/>
    </location>
</feature>
<evidence type="ECO:0008006" key="4">
    <source>
        <dbReference type="Google" id="ProtNLM"/>
    </source>
</evidence>
<evidence type="ECO:0000313" key="2">
    <source>
        <dbReference type="EMBL" id="KEI71992.1"/>
    </source>
</evidence>
<protein>
    <recommendedName>
        <fullName evidence="4">Phospholipase C/D domain-containing protein</fullName>
    </recommendedName>
</protein>
<proteinExistence type="predicted"/>
<dbReference type="RefSeq" id="WP_020584456.1">
    <property type="nucleotide sequence ID" value="NZ_JOJP01000001.1"/>
</dbReference>
<dbReference type="InterPro" id="IPR008947">
    <property type="entry name" value="PLipase_C/P1_nuclease_dom_sf"/>
</dbReference>
<keyword evidence="3" id="KW-1185">Reference proteome</keyword>
<name>A0A081KCW6_9GAMM</name>
<evidence type="ECO:0000256" key="1">
    <source>
        <dbReference type="SAM" id="SignalP"/>
    </source>
</evidence>
<dbReference type="SUPFAM" id="SSF48537">
    <property type="entry name" value="Phospholipase C/P1 nuclease"/>
    <property type="match status" value="1"/>
</dbReference>
<reference evidence="2 3" key="1">
    <citation type="submission" date="2014-06" db="EMBL/GenBank/DDBJ databases">
        <title>Whole Genome Sequences of Three Symbiotic Endozoicomonas Bacteria.</title>
        <authorList>
            <person name="Neave M.J."/>
            <person name="Apprill A."/>
            <person name="Voolstra C.R."/>
        </authorList>
    </citation>
    <scope>NUCLEOTIDE SEQUENCE [LARGE SCALE GENOMIC DNA]</scope>
    <source>
        <strain evidence="2 3">DSM 22380</strain>
    </source>
</reference>
<dbReference type="Gene3D" id="1.10.575.10">
    <property type="entry name" value="P1 Nuclease"/>
    <property type="match status" value="1"/>
</dbReference>
<dbReference type="AlphaFoldDB" id="A0A081KCW6"/>
<comment type="caution">
    <text evidence="2">The sequence shown here is derived from an EMBL/GenBank/DDBJ whole genome shotgun (WGS) entry which is preliminary data.</text>
</comment>
<dbReference type="EMBL" id="JOJP01000001">
    <property type="protein sequence ID" value="KEI71992.1"/>
    <property type="molecule type" value="Genomic_DNA"/>
</dbReference>
<keyword evidence="1" id="KW-0732">Signal</keyword>
<evidence type="ECO:0000313" key="3">
    <source>
        <dbReference type="Proteomes" id="UP000027997"/>
    </source>
</evidence>
<dbReference type="Proteomes" id="UP000027997">
    <property type="component" value="Unassembled WGS sequence"/>
</dbReference>